<dbReference type="PANTHER" id="PTHR30349">
    <property type="entry name" value="PHAGE INTEGRASE-RELATED"/>
    <property type="match status" value="1"/>
</dbReference>
<keyword evidence="3" id="KW-0233">DNA recombination</keyword>
<dbReference type="CDD" id="cd01185">
    <property type="entry name" value="INTN1_C_like"/>
    <property type="match status" value="1"/>
</dbReference>
<keyword evidence="6" id="KW-1185">Reference proteome</keyword>
<evidence type="ECO:0000256" key="3">
    <source>
        <dbReference type="ARBA" id="ARBA00023172"/>
    </source>
</evidence>
<comment type="caution">
    <text evidence="5">The sequence shown here is derived from an EMBL/GenBank/DDBJ whole genome shotgun (WGS) entry which is preliminary data.</text>
</comment>
<evidence type="ECO:0000313" key="5">
    <source>
        <dbReference type="EMBL" id="TXD95663.1"/>
    </source>
</evidence>
<dbReference type="PANTHER" id="PTHR30349:SF64">
    <property type="entry name" value="PROPHAGE INTEGRASE INTD-RELATED"/>
    <property type="match status" value="1"/>
</dbReference>
<dbReference type="GO" id="GO:0006310">
    <property type="term" value="P:DNA recombination"/>
    <property type="evidence" value="ECO:0007669"/>
    <property type="project" value="UniProtKB-KW"/>
</dbReference>
<accession>A0A5C6ZXC2</accession>
<dbReference type="InterPro" id="IPR010998">
    <property type="entry name" value="Integrase_recombinase_N"/>
</dbReference>
<feature type="domain" description="Tyr recombinase" evidence="4">
    <location>
        <begin position="217"/>
        <end position="391"/>
    </location>
</feature>
<sequence length="399" mass="46937">MNQSKLSILFVANLAKLNRKGLCPLKCRITFDKKRKEFASGFMVDPKKWNSKLQLQKDSSLLNSNIEVIRSKLQKSYISVQLENDIFTVEDIALKYFNKPEQNKVYLISFYNIYLKKLNSLIGKELKESTYKKFEYIRNDLKKFIRAKFQKNDILLEELKLHFLEDFDHYLKIEKGHKQITINKALQRLRRVVRVAFAEGLITSDPFMLHKSKRAKKELTFLSELELEKLETYEFQLPRLELVRDLFIFCCYTGLAYREMKELHKINIIKNFDGELWIKIKREKTGKMISVPLLVKPKKIIKKYSSDKELIFPSYSNQKINAYLKEIAVIIGIELNLTHHVARRTFATTVLLFNDVSIEIVSELLGHSSIQITQDYYGKILQKKVGMEMSKLSVKLDKN</sequence>
<dbReference type="GO" id="GO:0015074">
    <property type="term" value="P:DNA integration"/>
    <property type="evidence" value="ECO:0007669"/>
    <property type="project" value="InterPro"/>
</dbReference>
<name>A0A5C6ZXC2_9FLAO</name>
<proteinExistence type="inferred from homology"/>
<dbReference type="InterPro" id="IPR013762">
    <property type="entry name" value="Integrase-like_cat_sf"/>
</dbReference>
<dbReference type="EMBL" id="VORY01000001">
    <property type="protein sequence ID" value="TXD95663.1"/>
    <property type="molecule type" value="Genomic_DNA"/>
</dbReference>
<evidence type="ECO:0000313" key="6">
    <source>
        <dbReference type="Proteomes" id="UP000321367"/>
    </source>
</evidence>
<reference evidence="5 6" key="1">
    <citation type="submission" date="2019-08" db="EMBL/GenBank/DDBJ databases">
        <title>Genome sequence of Gillisia hiemivivida IC154 (type strain).</title>
        <authorList>
            <person name="Bowman J.P."/>
        </authorList>
    </citation>
    <scope>NUCLEOTIDE SEQUENCE [LARGE SCALE GENOMIC DNA]</scope>
    <source>
        <strain evidence="5 6">IC154</strain>
    </source>
</reference>
<evidence type="ECO:0000256" key="1">
    <source>
        <dbReference type="ARBA" id="ARBA00008857"/>
    </source>
</evidence>
<evidence type="ECO:0000259" key="4">
    <source>
        <dbReference type="PROSITE" id="PS51898"/>
    </source>
</evidence>
<dbReference type="SUPFAM" id="SSF56349">
    <property type="entry name" value="DNA breaking-rejoining enzymes"/>
    <property type="match status" value="1"/>
</dbReference>
<dbReference type="InterPro" id="IPR011010">
    <property type="entry name" value="DNA_brk_join_enz"/>
</dbReference>
<organism evidence="5 6">
    <name type="scientific">Gillisia hiemivivida</name>
    <dbReference type="NCBI Taxonomy" id="291190"/>
    <lineage>
        <taxon>Bacteria</taxon>
        <taxon>Pseudomonadati</taxon>
        <taxon>Bacteroidota</taxon>
        <taxon>Flavobacteriia</taxon>
        <taxon>Flavobacteriales</taxon>
        <taxon>Flavobacteriaceae</taxon>
        <taxon>Gillisia</taxon>
    </lineage>
</organism>
<evidence type="ECO:0000256" key="2">
    <source>
        <dbReference type="ARBA" id="ARBA00023125"/>
    </source>
</evidence>
<dbReference type="InterPro" id="IPR050090">
    <property type="entry name" value="Tyrosine_recombinase_XerCD"/>
</dbReference>
<dbReference type="Pfam" id="PF13102">
    <property type="entry name" value="Phage_int_SAM_5"/>
    <property type="match status" value="1"/>
</dbReference>
<dbReference type="InterPro" id="IPR025269">
    <property type="entry name" value="SAM-like_dom"/>
</dbReference>
<dbReference type="InterPro" id="IPR035386">
    <property type="entry name" value="Arm-DNA-bind_5"/>
</dbReference>
<dbReference type="Pfam" id="PF00589">
    <property type="entry name" value="Phage_integrase"/>
    <property type="match status" value="1"/>
</dbReference>
<comment type="similarity">
    <text evidence="1">Belongs to the 'phage' integrase family.</text>
</comment>
<dbReference type="OrthoDB" id="1098628at2"/>
<dbReference type="AlphaFoldDB" id="A0A5C6ZXC2"/>
<dbReference type="Proteomes" id="UP000321367">
    <property type="component" value="Unassembled WGS sequence"/>
</dbReference>
<keyword evidence="2" id="KW-0238">DNA-binding</keyword>
<dbReference type="Gene3D" id="1.10.443.10">
    <property type="entry name" value="Intergrase catalytic core"/>
    <property type="match status" value="1"/>
</dbReference>
<dbReference type="GO" id="GO:0003677">
    <property type="term" value="F:DNA binding"/>
    <property type="evidence" value="ECO:0007669"/>
    <property type="project" value="UniProtKB-KW"/>
</dbReference>
<dbReference type="Gene3D" id="1.10.150.130">
    <property type="match status" value="1"/>
</dbReference>
<dbReference type="Pfam" id="PF17293">
    <property type="entry name" value="Arm-DNA-bind_5"/>
    <property type="match status" value="1"/>
</dbReference>
<dbReference type="RefSeq" id="WP_146928404.1">
    <property type="nucleotide sequence ID" value="NZ_CBCSHZ010000002.1"/>
</dbReference>
<dbReference type="InterPro" id="IPR002104">
    <property type="entry name" value="Integrase_catalytic"/>
</dbReference>
<protein>
    <submittedName>
        <fullName evidence="5">Site-specific integrase</fullName>
    </submittedName>
</protein>
<dbReference type="PROSITE" id="PS51898">
    <property type="entry name" value="TYR_RECOMBINASE"/>
    <property type="match status" value="1"/>
</dbReference>
<gene>
    <name evidence="5" type="ORF">ES724_01125</name>
</gene>